<evidence type="ECO:0000313" key="1">
    <source>
        <dbReference type="EMBL" id="CEK49592.1"/>
    </source>
</evidence>
<name>A0A0B6XZV6_9EUPU</name>
<proteinExistence type="predicted"/>
<organism evidence="1">
    <name type="scientific">Arion vulgaris</name>
    <dbReference type="NCBI Taxonomy" id="1028688"/>
    <lineage>
        <taxon>Eukaryota</taxon>
        <taxon>Metazoa</taxon>
        <taxon>Spiralia</taxon>
        <taxon>Lophotrochozoa</taxon>
        <taxon>Mollusca</taxon>
        <taxon>Gastropoda</taxon>
        <taxon>Heterobranchia</taxon>
        <taxon>Euthyneura</taxon>
        <taxon>Panpulmonata</taxon>
        <taxon>Eupulmonata</taxon>
        <taxon>Stylommatophora</taxon>
        <taxon>Helicina</taxon>
        <taxon>Arionoidea</taxon>
        <taxon>Arionidae</taxon>
        <taxon>Arion</taxon>
    </lineage>
</organism>
<gene>
    <name evidence="1" type="primary">ORF8266</name>
</gene>
<dbReference type="AlphaFoldDB" id="A0A0B6XZV6"/>
<accession>A0A0B6XZV6</accession>
<reference evidence="1" key="1">
    <citation type="submission" date="2014-12" db="EMBL/GenBank/DDBJ databases">
        <title>Insight into the proteome of Arion vulgaris.</title>
        <authorList>
            <person name="Aradska J."/>
            <person name="Bulat T."/>
            <person name="Smidak R."/>
            <person name="Sarate P."/>
            <person name="Gangsoo J."/>
            <person name="Sialana F."/>
            <person name="Bilban M."/>
            <person name="Lubec G."/>
        </authorList>
    </citation>
    <scope>NUCLEOTIDE SEQUENCE</scope>
    <source>
        <tissue evidence="1">Skin</tissue>
    </source>
</reference>
<dbReference type="EMBL" id="HACG01002727">
    <property type="protein sequence ID" value="CEK49592.1"/>
    <property type="molecule type" value="Transcribed_RNA"/>
</dbReference>
<protein>
    <submittedName>
        <fullName evidence="1">Uncharacterized protein</fullName>
    </submittedName>
</protein>
<sequence length="54" mass="6301">MGTTLFIQIPHIKTVWSVQTAQKNCLKETVHTFVQAQTKCNVYTKIKNVFKELY</sequence>